<organism evidence="11 12">
    <name type="scientific">Propionispora vibrioides</name>
    <dbReference type="NCBI Taxonomy" id="112903"/>
    <lineage>
        <taxon>Bacteria</taxon>
        <taxon>Bacillati</taxon>
        <taxon>Bacillota</taxon>
        <taxon>Negativicutes</taxon>
        <taxon>Selenomonadales</taxon>
        <taxon>Sporomusaceae</taxon>
        <taxon>Propionispora</taxon>
    </lineage>
</organism>
<protein>
    <recommendedName>
        <fullName evidence="8">Quaternary amine transport ATP-binding protein</fullName>
        <ecNumber evidence="8">7.6.2.9</ecNumber>
    </recommendedName>
</protein>
<accession>A0A1H8V7W1</accession>
<name>A0A1H8V7W1_9FIRM</name>
<dbReference type="SMART" id="SM00382">
    <property type="entry name" value="AAA"/>
    <property type="match status" value="1"/>
</dbReference>
<keyword evidence="3" id="KW-0677">Repeat</keyword>
<reference evidence="11 12" key="1">
    <citation type="submission" date="2016-10" db="EMBL/GenBank/DDBJ databases">
        <authorList>
            <person name="de Groot N.N."/>
        </authorList>
    </citation>
    <scope>NUCLEOTIDE SEQUENCE [LARGE SCALE GENOMIC DNA]</scope>
    <source>
        <strain evidence="11 12">DSM 13305</strain>
    </source>
</reference>
<evidence type="ECO:0000313" key="12">
    <source>
        <dbReference type="Proteomes" id="UP000198847"/>
    </source>
</evidence>
<keyword evidence="2 8" id="KW-0813">Transport</keyword>
<keyword evidence="8" id="KW-1003">Cell membrane</keyword>
<dbReference type="Pfam" id="PF00571">
    <property type="entry name" value="CBS"/>
    <property type="match status" value="1"/>
</dbReference>
<dbReference type="SUPFAM" id="SSF54631">
    <property type="entry name" value="CBS-domain pair"/>
    <property type="match status" value="1"/>
</dbReference>
<dbReference type="InterPro" id="IPR003439">
    <property type="entry name" value="ABC_transporter-like_ATP-bd"/>
</dbReference>
<dbReference type="STRING" id="112903.SAMN04490178_11095"/>
<dbReference type="SUPFAM" id="SSF52540">
    <property type="entry name" value="P-loop containing nucleoside triphosphate hydrolases"/>
    <property type="match status" value="1"/>
</dbReference>
<dbReference type="PANTHER" id="PTHR43117">
    <property type="entry name" value="OSMOPROTECTANT IMPORT ATP-BINDING PROTEIN OSMV"/>
    <property type="match status" value="1"/>
</dbReference>
<dbReference type="InterPro" id="IPR017871">
    <property type="entry name" value="ABC_transporter-like_CS"/>
</dbReference>
<dbReference type="EMBL" id="FODY01000010">
    <property type="protein sequence ID" value="SEP10878.1"/>
    <property type="molecule type" value="Genomic_DNA"/>
</dbReference>
<evidence type="ECO:0000256" key="1">
    <source>
        <dbReference type="ARBA" id="ARBA00005417"/>
    </source>
</evidence>
<evidence type="ECO:0000256" key="2">
    <source>
        <dbReference type="ARBA" id="ARBA00022448"/>
    </source>
</evidence>
<evidence type="ECO:0000256" key="7">
    <source>
        <dbReference type="PROSITE-ProRule" id="PRU00703"/>
    </source>
</evidence>
<keyword evidence="12" id="KW-1185">Reference proteome</keyword>
<dbReference type="CDD" id="cd03295">
    <property type="entry name" value="ABC_OpuCA_Osmoprotection"/>
    <property type="match status" value="1"/>
</dbReference>
<evidence type="ECO:0000259" key="10">
    <source>
        <dbReference type="PROSITE" id="PS51371"/>
    </source>
</evidence>
<comment type="subcellular location">
    <subcellularLocation>
        <location evidence="8">Cell inner membrane</location>
        <topology evidence="8">Peripheral membrane protein</topology>
    </subcellularLocation>
</comment>
<dbReference type="GO" id="GO:0016887">
    <property type="term" value="F:ATP hydrolysis activity"/>
    <property type="evidence" value="ECO:0007669"/>
    <property type="project" value="UniProtKB-UniRule"/>
</dbReference>
<evidence type="ECO:0000256" key="4">
    <source>
        <dbReference type="ARBA" id="ARBA00022741"/>
    </source>
</evidence>
<feature type="domain" description="ABC transporter" evidence="9">
    <location>
        <begin position="2"/>
        <end position="237"/>
    </location>
</feature>
<dbReference type="Pfam" id="PF00005">
    <property type="entry name" value="ABC_tran"/>
    <property type="match status" value="1"/>
</dbReference>
<feature type="domain" description="CBS" evidence="10">
    <location>
        <begin position="315"/>
        <end position="369"/>
    </location>
</feature>
<keyword evidence="4 8" id="KW-0547">Nucleotide-binding</keyword>
<dbReference type="NCBIfam" id="TIGR01186">
    <property type="entry name" value="proV"/>
    <property type="match status" value="1"/>
</dbReference>
<evidence type="ECO:0000256" key="5">
    <source>
        <dbReference type="ARBA" id="ARBA00022840"/>
    </source>
</evidence>
<dbReference type="FunFam" id="3.40.50.300:FF:000425">
    <property type="entry name" value="Probable ABC transporter, ATP-binding subunit"/>
    <property type="match status" value="1"/>
</dbReference>
<dbReference type="GO" id="GO:0015418">
    <property type="term" value="F:ABC-type quaternary ammonium compound transporting activity"/>
    <property type="evidence" value="ECO:0007669"/>
    <property type="project" value="UniProtKB-EC"/>
</dbReference>
<evidence type="ECO:0000256" key="6">
    <source>
        <dbReference type="ARBA" id="ARBA00023122"/>
    </source>
</evidence>
<gene>
    <name evidence="11" type="ORF">SAMN04490178_11095</name>
</gene>
<dbReference type="PANTHER" id="PTHR43117:SF4">
    <property type="entry name" value="OSMOPROTECTANT IMPORT ATP-BINDING PROTEIN OSMV"/>
    <property type="match status" value="1"/>
</dbReference>
<dbReference type="InterPro" id="IPR027417">
    <property type="entry name" value="P-loop_NTPase"/>
</dbReference>
<dbReference type="PROSITE" id="PS50893">
    <property type="entry name" value="ABC_TRANSPORTER_2"/>
    <property type="match status" value="1"/>
</dbReference>
<dbReference type="InterPro" id="IPR046342">
    <property type="entry name" value="CBS_dom_sf"/>
</dbReference>
<keyword evidence="8" id="KW-0472">Membrane</keyword>
<sequence length="369" mass="41749">MICFDHVSKAYGTGQRVLQDINLHIEQGELVVLIGPSGCGKTTTMKMINRLVTPSSGQVYINGQDIGEKDPVELRRNIGYVIQSIGLLPHMTIEENVALVPRLKKWEPERYMARVRELMRMVHLDPEVYGGRYPAELSGGQQQRIGVIRAMAADPPIILMDEPFSALDPISREQLQDELVRLQEAIRKTIVFVTHDIDEALKIGNRICILNGGRIVQFDTPERILRHPANEFVRSFIGENRLSRAEPYPEIADVMVRPIVSNPERGLAAAIRLMRIKKVDTLLIVDSVGRLIGKSSVWDIQSRYQEENITLQDVMQQAQYVVHVEQPLTEAIQLISKHRIAYLPVVDRNNILLGVITRASLVDIMAEQF</sequence>
<keyword evidence="5 8" id="KW-0067">ATP-binding</keyword>
<dbReference type="GO" id="GO:0005886">
    <property type="term" value="C:plasma membrane"/>
    <property type="evidence" value="ECO:0007669"/>
    <property type="project" value="UniProtKB-SubCell"/>
</dbReference>
<dbReference type="Proteomes" id="UP000198847">
    <property type="component" value="Unassembled WGS sequence"/>
</dbReference>
<dbReference type="InterPro" id="IPR000644">
    <property type="entry name" value="CBS_dom"/>
</dbReference>
<dbReference type="InterPro" id="IPR005892">
    <property type="entry name" value="Gly-betaine_transp_ATP-bd"/>
</dbReference>
<comment type="subunit">
    <text evidence="8">The complex is probably composed of two ATP-binding proteins, two transmembrane proteins and a solute-binding protein.</text>
</comment>
<dbReference type="PROSITE" id="PS51371">
    <property type="entry name" value="CBS"/>
    <property type="match status" value="1"/>
</dbReference>
<dbReference type="AlphaFoldDB" id="A0A1H8V7W1"/>
<dbReference type="SMART" id="SM00116">
    <property type="entry name" value="CBS"/>
    <property type="match status" value="2"/>
</dbReference>
<dbReference type="GO" id="GO:0005524">
    <property type="term" value="F:ATP binding"/>
    <property type="evidence" value="ECO:0007669"/>
    <property type="project" value="UniProtKB-UniRule"/>
</dbReference>
<dbReference type="GO" id="GO:0006865">
    <property type="term" value="P:amino acid transport"/>
    <property type="evidence" value="ECO:0007669"/>
    <property type="project" value="UniProtKB-UniRule"/>
</dbReference>
<keyword evidence="6 7" id="KW-0129">CBS domain</keyword>
<dbReference type="EC" id="7.6.2.9" evidence="8"/>
<keyword evidence="8" id="KW-0997">Cell inner membrane</keyword>
<evidence type="ECO:0000313" key="11">
    <source>
        <dbReference type="EMBL" id="SEP10878.1"/>
    </source>
</evidence>
<dbReference type="RefSeq" id="WP_091746564.1">
    <property type="nucleotide sequence ID" value="NZ_FODY01000010.1"/>
</dbReference>
<evidence type="ECO:0000256" key="3">
    <source>
        <dbReference type="ARBA" id="ARBA00022737"/>
    </source>
</evidence>
<proteinExistence type="inferred from homology"/>
<dbReference type="PROSITE" id="PS00211">
    <property type="entry name" value="ABC_TRANSPORTER_1"/>
    <property type="match status" value="1"/>
</dbReference>
<dbReference type="InterPro" id="IPR003593">
    <property type="entry name" value="AAA+_ATPase"/>
</dbReference>
<dbReference type="Gene3D" id="3.40.50.300">
    <property type="entry name" value="P-loop containing nucleotide triphosphate hydrolases"/>
    <property type="match status" value="1"/>
</dbReference>
<dbReference type="GO" id="GO:0031460">
    <property type="term" value="P:glycine betaine transport"/>
    <property type="evidence" value="ECO:0007669"/>
    <property type="project" value="InterPro"/>
</dbReference>
<evidence type="ECO:0000256" key="8">
    <source>
        <dbReference type="RuleBase" id="RU369116"/>
    </source>
</evidence>
<evidence type="ECO:0000259" key="9">
    <source>
        <dbReference type="PROSITE" id="PS50893"/>
    </source>
</evidence>
<comment type="similarity">
    <text evidence="1 8">Belongs to the ABC transporter superfamily.</text>
</comment>
<dbReference type="Gene3D" id="3.10.580.10">
    <property type="entry name" value="CBS-domain"/>
    <property type="match status" value="1"/>
</dbReference>
<comment type="catalytic activity">
    <reaction evidence="8">
        <text>a quaternary ammonium(out) + ATP + H2O = a quaternary ammonium(in) + ADP + phosphate + H(+)</text>
        <dbReference type="Rhea" id="RHEA:11036"/>
        <dbReference type="ChEBI" id="CHEBI:15377"/>
        <dbReference type="ChEBI" id="CHEBI:15378"/>
        <dbReference type="ChEBI" id="CHEBI:30616"/>
        <dbReference type="ChEBI" id="CHEBI:35267"/>
        <dbReference type="ChEBI" id="CHEBI:43474"/>
        <dbReference type="ChEBI" id="CHEBI:456216"/>
    </reaction>
</comment>
<dbReference type="OrthoDB" id="9780431at2"/>